<keyword evidence="4" id="KW-0564">Palmitate</keyword>
<comment type="subunit">
    <text evidence="4">Part of the Bam complex.</text>
</comment>
<evidence type="ECO:0000256" key="4">
    <source>
        <dbReference type="HAMAP-Rule" id="MF_00925"/>
    </source>
</evidence>
<keyword evidence="8" id="KW-1185">Reference proteome</keyword>
<dbReference type="AlphaFoldDB" id="A0A2Z6E4B7"/>
<feature type="domain" description="Outer membrane protein assembly factor BamE" evidence="6">
    <location>
        <begin position="31"/>
        <end position="100"/>
    </location>
</feature>
<dbReference type="GO" id="GO:0043165">
    <property type="term" value="P:Gram-negative-bacterium-type cell outer membrane assembly"/>
    <property type="evidence" value="ECO:0007669"/>
    <property type="project" value="UniProtKB-UniRule"/>
</dbReference>
<evidence type="ECO:0000256" key="2">
    <source>
        <dbReference type="ARBA" id="ARBA00023136"/>
    </source>
</evidence>
<dbReference type="GO" id="GO:0051205">
    <property type="term" value="P:protein insertion into membrane"/>
    <property type="evidence" value="ECO:0007669"/>
    <property type="project" value="UniProtKB-UniRule"/>
</dbReference>
<dbReference type="GO" id="GO:0030674">
    <property type="term" value="F:protein-macromolecule adaptor activity"/>
    <property type="evidence" value="ECO:0007669"/>
    <property type="project" value="TreeGrafter"/>
</dbReference>
<dbReference type="InterPro" id="IPR037873">
    <property type="entry name" value="BamE-like"/>
</dbReference>
<comment type="similarity">
    <text evidence="4">Belongs to the BamE family.</text>
</comment>
<keyword evidence="1 4" id="KW-0732">Signal</keyword>
<dbReference type="PANTHER" id="PTHR37482:SF1">
    <property type="entry name" value="OUTER MEMBRANE PROTEIN ASSEMBLY FACTOR BAME"/>
    <property type="match status" value="1"/>
</dbReference>
<dbReference type="PROSITE" id="PS51257">
    <property type="entry name" value="PROKAR_LIPOPROTEIN"/>
    <property type="match status" value="1"/>
</dbReference>
<reference evidence="8" key="1">
    <citation type="submission" date="2018-04" db="EMBL/GenBank/DDBJ databases">
        <authorList>
            <person name="Watanabe M."/>
            <person name="Kojima H."/>
        </authorList>
    </citation>
    <scope>NUCLEOTIDE SEQUENCE [LARGE SCALE GENOMIC DNA]</scope>
    <source>
        <strain evidence="8">Dysh456</strain>
    </source>
</reference>
<dbReference type="Pfam" id="PF04355">
    <property type="entry name" value="BamE"/>
    <property type="match status" value="1"/>
</dbReference>
<proteinExistence type="inferred from homology"/>
<dbReference type="EMBL" id="AP018560">
    <property type="protein sequence ID" value="BBD79797.1"/>
    <property type="molecule type" value="Genomic_DNA"/>
</dbReference>
<dbReference type="Proteomes" id="UP000270530">
    <property type="component" value="Chromosome"/>
</dbReference>
<dbReference type="HAMAP" id="MF_00925">
    <property type="entry name" value="OM_assembly_BamE"/>
    <property type="match status" value="1"/>
</dbReference>
<keyword evidence="4 7" id="KW-0449">Lipoprotein</keyword>
<evidence type="ECO:0000313" key="7">
    <source>
        <dbReference type="EMBL" id="BBD79797.1"/>
    </source>
</evidence>
<evidence type="ECO:0000313" key="8">
    <source>
        <dbReference type="Proteomes" id="UP000270530"/>
    </source>
</evidence>
<keyword evidence="2 4" id="KW-0472">Membrane</keyword>
<comment type="function">
    <text evidence="4">Part of the outer membrane protein assembly complex, which is involved in assembly and insertion of beta-barrel proteins into the outer membrane.</text>
</comment>
<gene>
    <name evidence="4" type="primary">bamE</name>
    <name evidence="7" type="ORF">ALSL_1135</name>
</gene>
<evidence type="ECO:0000256" key="5">
    <source>
        <dbReference type="SAM" id="MobiDB-lite"/>
    </source>
</evidence>
<sequence>MHKSLRTLGPALLAMALAGCHLVYVPDIHQGNLLDKKAVDQLKPGMTKRQVLVLLGSPSVVSPFDQDHWNYVSTQQHRGGPITIRSFKLTFNNDTLARTEGDFFAPDAEQLLKASEKYRATYPVEETQGDKSTSGGGSSGSDGGQGTDKP</sequence>
<evidence type="ECO:0000256" key="1">
    <source>
        <dbReference type="ARBA" id="ARBA00022729"/>
    </source>
</evidence>
<dbReference type="OrthoDB" id="9808250at2"/>
<dbReference type="RefSeq" id="WP_126537248.1">
    <property type="nucleotide sequence ID" value="NZ_AP018560.1"/>
</dbReference>
<keyword evidence="3 4" id="KW-0998">Cell outer membrane</keyword>
<comment type="subcellular location">
    <subcellularLocation>
        <location evidence="4">Cell outer membrane</location>
        <topology evidence="4">Lipid-anchor</topology>
    </subcellularLocation>
</comment>
<protein>
    <recommendedName>
        <fullName evidence="4">Outer membrane protein assembly factor BamE</fullName>
    </recommendedName>
</protein>
<dbReference type="InterPro" id="IPR026592">
    <property type="entry name" value="BamE"/>
</dbReference>
<evidence type="ECO:0000259" key="6">
    <source>
        <dbReference type="Pfam" id="PF04355"/>
    </source>
</evidence>
<evidence type="ECO:0000256" key="3">
    <source>
        <dbReference type="ARBA" id="ARBA00023237"/>
    </source>
</evidence>
<dbReference type="GO" id="GO:1990063">
    <property type="term" value="C:Bam protein complex"/>
    <property type="evidence" value="ECO:0007669"/>
    <property type="project" value="TreeGrafter"/>
</dbReference>
<feature type="region of interest" description="Disordered" evidence="5">
    <location>
        <begin position="119"/>
        <end position="150"/>
    </location>
</feature>
<organism evidence="7 8">
    <name type="scientific">Aerosticca soli</name>
    <dbReference type="NCBI Taxonomy" id="2010829"/>
    <lineage>
        <taxon>Bacteria</taxon>
        <taxon>Pseudomonadati</taxon>
        <taxon>Pseudomonadota</taxon>
        <taxon>Gammaproteobacteria</taxon>
        <taxon>Lysobacterales</taxon>
        <taxon>Rhodanobacteraceae</taxon>
        <taxon>Aerosticca</taxon>
    </lineage>
</organism>
<reference evidence="8" key="2">
    <citation type="submission" date="2018-06" db="EMBL/GenBank/DDBJ databases">
        <title>Genome sequence of Rhodanobacteraceae bacterium strain Dysh456.</title>
        <authorList>
            <person name="Fukui M."/>
        </authorList>
    </citation>
    <scope>NUCLEOTIDE SEQUENCE [LARGE SCALE GENOMIC DNA]</scope>
    <source>
        <strain evidence="8">Dysh456</strain>
    </source>
</reference>
<dbReference type="PANTHER" id="PTHR37482">
    <property type="entry name" value="OUTER MEMBRANE PROTEIN ASSEMBLY FACTOR BAME"/>
    <property type="match status" value="1"/>
</dbReference>
<dbReference type="Gene3D" id="3.30.1450.10">
    <property type="match status" value="1"/>
</dbReference>
<dbReference type="KEGG" id="rbd:ALSL_1135"/>
<dbReference type="InterPro" id="IPR007450">
    <property type="entry name" value="BamE_dom"/>
</dbReference>
<feature type="compositionally biased region" description="Gly residues" evidence="5">
    <location>
        <begin position="134"/>
        <end position="150"/>
    </location>
</feature>
<name>A0A2Z6E4B7_9GAMM</name>
<accession>A0A2Z6E4B7</accession>